<evidence type="ECO:0000256" key="1">
    <source>
        <dbReference type="SAM" id="MobiDB-lite"/>
    </source>
</evidence>
<accession>A0A251NT07</accession>
<proteinExistence type="predicted"/>
<protein>
    <submittedName>
        <fullName evidence="2">Uncharacterized protein</fullName>
    </submittedName>
</protein>
<evidence type="ECO:0000313" key="2">
    <source>
        <dbReference type="EMBL" id="ONI01465.1"/>
    </source>
</evidence>
<dbReference type="Gramene" id="ONI01465">
    <property type="protein sequence ID" value="ONI01465"/>
    <property type="gene ID" value="PRUPE_6G141000"/>
</dbReference>
<feature type="compositionally biased region" description="Polar residues" evidence="1">
    <location>
        <begin position="31"/>
        <end position="56"/>
    </location>
</feature>
<dbReference type="EMBL" id="CM007656">
    <property type="protein sequence ID" value="ONI01465.1"/>
    <property type="molecule type" value="Genomic_DNA"/>
</dbReference>
<name>A0A251NT07_PRUPE</name>
<dbReference type="AlphaFoldDB" id="A0A251NT07"/>
<gene>
    <name evidence="2" type="ORF">PRUPE_6G141000</name>
</gene>
<evidence type="ECO:0000313" key="3">
    <source>
        <dbReference type="Proteomes" id="UP000006882"/>
    </source>
</evidence>
<feature type="region of interest" description="Disordered" evidence="1">
    <location>
        <begin position="18"/>
        <end position="56"/>
    </location>
</feature>
<keyword evidence="3" id="KW-1185">Reference proteome</keyword>
<reference evidence="2 3" key="1">
    <citation type="journal article" date="2013" name="Nat. Genet.">
        <title>The high-quality draft genome of peach (Prunus persica) identifies unique patterns of genetic diversity, domestication and genome evolution.</title>
        <authorList>
            <consortium name="International Peach Genome Initiative"/>
            <person name="Verde I."/>
            <person name="Abbott A.G."/>
            <person name="Scalabrin S."/>
            <person name="Jung S."/>
            <person name="Shu S."/>
            <person name="Marroni F."/>
            <person name="Zhebentyayeva T."/>
            <person name="Dettori M.T."/>
            <person name="Grimwood J."/>
            <person name="Cattonaro F."/>
            <person name="Zuccolo A."/>
            <person name="Rossini L."/>
            <person name="Jenkins J."/>
            <person name="Vendramin E."/>
            <person name="Meisel L.A."/>
            <person name="Decroocq V."/>
            <person name="Sosinski B."/>
            <person name="Prochnik S."/>
            <person name="Mitros T."/>
            <person name="Policriti A."/>
            <person name="Cipriani G."/>
            <person name="Dondini L."/>
            <person name="Ficklin S."/>
            <person name="Goodstein D.M."/>
            <person name="Xuan P."/>
            <person name="Del Fabbro C."/>
            <person name="Aramini V."/>
            <person name="Copetti D."/>
            <person name="Gonzalez S."/>
            <person name="Horner D.S."/>
            <person name="Falchi R."/>
            <person name="Lucas S."/>
            <person name="Mica E."/>
            <person name="Maldonado J."/>
            <person name="Lazzari B."/>
            <person name="Bielenberg D."/>
            <person name="Pirona R."/>
            <person name="Miculan M."/>
            <person name="Barakat A."/>
            <person name="Testolin R."/>
            <person name="Stella A."/>
            <person name="Tartarini S."/>
            <person name="Tonutti P."/>
            <person name="Arus P."/>
            <person name="Orellana A."/>
            <person name="Wells C."/>
            <person name="Main D."/>
            <person name="Vizzotto G."/>
            <person name="Silva H."/>
            <person name="Salamini F."/>
            <person name="Schmutz J."/>
            <person name="Morgante M."/>
            <person name="Rokhsar D.S."/>
        </authorList>
    </citation>
    <scope>NUCLEOTIDE SEQUENCE [LARGE SCALE GENOMIC DNA]</scope>
    <source>
        <strain evidence="3">cv. Nemared</strain>
    </source>
</reference>
<organism evidence="2 3">
    <name type="scientific">Prunus persica</name>
    <name type="common">Peach</name>
    <name type="synonym">Amygdalus persica</name>
    <dbReference type="NCBI Taxonomy" id="3760"/>
    <lineage>
        <taxon>Eukaryota</taxon>
        <taxon>Viridiplantae</taxon>
        <taxon>Streptophyta</taxon>
        <taxon>Embryophyta</taxon>
        <taxon>Tracheophyta</taxon>
        <taxon>Spermatophyta</taxon>
        <taxon>Magnoliopsida</taxon>
        <taxon>eudicotyledons</taxon>
        <taxon>Gunneridae</taxon>
        <taxon>Pentapetalae</taxon>
        <taxon>rosids</taxon>
        <taxon>fabids</taxon>
        <taxon>Rosales</taxon>
        <taxon>Rosaceae</taxon>
        <taxon>Amygdaloideae</taxon>
        <taxon>Amygdaleae</taxon>
        <taxon>Prunus</taxon>
    </lineage>
</organism>
<sequence>MHVSFTAQLALKRHLTPHLAHHSQSHHPINPSCQTHSSISAQPNNLSTTPHSLASNSSTAKKSFAFLGAGLKSVIKHRQRDLGDVGGWILGKGGAVYACGEGRRWRDLGQWRER</sequence>
<dbReference type="Proteomes" id="UP000006882">
    <property type="component" value="Chromosome G6"/>
</dbReference>